<evidence type="ECO:0000313" key="1">
    <source>
        <dbReference type="EMBL" id="MBV4360629.1"/>
    </source>
</evidence>
<reference evidence="1" key="1">
    <citation type="submission" date="2021-06" db="EMBL/GenBank/DDBJ databases">
        <authorList>
            <person name="Huq M.A."/>
        </authorList>
    </citation>
    <scope>NUCLEOTIDE SEQUENCE</scope>
    <source>
        <strain evidence="1">MAH-26</strain>
    </source>
</reference>
<dbReference type="Proteomes" id="UP000812270">
    <property type="component" value="Unassembled WGS sequence"/>
</dbReference>
<dbReference type="InterPro" id="IPR029475">
    <property type="entry name" value="DUF6807"/>
</dbReference>
<proteinExistence type="predicted"/>
<dbReference type="Pfam" id="PF14100">
    <property type="entry name" value="DUF6807"/>
    <property type="match status" value="1"/>
</dbReference>
<name>A0A9E2SFR1_9BACT</name>
<accession>A0A9E2SFR1</accession>
<dbReference type="RefSeq" id="WP_217795190.1">
    <property type="nucleotide sequence ID" value="NZ_JAHSPG010000018.1"/>
</dbReference>
<sequence>MLKNVTAQKITLRKDTLAKEIKVYAGGKLFTSFCYSDTLTKPILYPVYDGDGTTITRGFPFQPRPGEPTDHPHHQGIWFNYENVNGIDFWNNSYAIPAAKKHLYGSIKTGSFSSTIQNKTALINYTASWNDINKQALVKENTTLTFSAKNNIRIIDRTTTLQVVNDVTFNDTKDGLIAMRVAHELQIPVKGDTIANGNYISSEGKTGDSVWSTRAAWCMLYGKIGGHVTSIVILDNKNNPGYPTYWHARGYGLFAANPLGQKIFSNGKLALNLRLAKGESISFRYRIVIATGDRELSTQQIEQLSKF</sequence>
<dbReference type="AlphaFoldDB" id="A0A9E2SFR1"/>
<comment type="caution">
    <text evidence="1">The sequence shown here is derived from an EMBL/GenBank/DDBJ whole genome shotgun (WGS) entry which is preliminary data.</text>
</comment>
<organism evidence="1 2">
    <name type="scientific">Pinibacter aurantiacus</name>
    <dbReference type="NCBI Taxonomy" id="2851599"/>
    <lineage>
        <taxon>Bacteria</taxon>
        <taxon>Pseudomonadati</taxon>
        <taxon>Bacteroidota</taxon>
        <taxon>Chitinophagia</taxon>
        <taxon>Chitinophagales</taxon>
        <taxon>Chitinophagaceae</taxon>
        <taxon>Pinibacter</taxon>
    </lineage>
</organism>
<gene>
    <name evidence="1" type="ORF">KTO63_25920</name>
</gene>
<evidence type="ECO:0000313" key="2">
    <source>
        <dbReference type="Proteomes" id="UP000812270"/>
    </source>
</evidence>
<dbReference type="EMBL" id="JAHSPG010000018">
    <property type="protein sequence ID" value="MBV4360629.1"/>
    <property type="molecule type" value="Genomic_DNA"/>
</dbReference>
<protein>
    <submittedName>
        <fullName evidence="1">PmoA family protein</fullName>
    </submittedName>
</protein>
<keyword evidence="2" id="KW-1185">Reference proteome</keyword>